<dbReference type="InterPro" id="IPR012334">
    <property type="entry name" value="Pectin_lyas_fold"/>
</dbReference>
<evidence type="ECO:0000256" key="8">
    <source>
        <dbReference type="RuleBase" id="RU361169"/>
    </source>
</evidence>
<dbReference type="GO" id="GO:0005975">
    <property type="term" value="P:carbohydrate metabolic process"/>
    <property type="evidence" value="ECO:0007669"/>
    <property type="project" value="InterPro"/>
</dbReference>
<dbReference type="InterPro" id="IPR011050">
    <property type="entry name" value="Pectin_lyase_fold/virulence"/>
</dbReference>
<dbReference type="InterPro" id="IPR000743">
    <property type="entry name" value="Glyco_hydro_28"/>
</dbReference>
<comment type="subcellular location">
    <subcellularLocation>
        <location evidence="1">Secreted</location>
        <location evidence="1">Cell wall</location>
    </subcellularLocation>
</comment>
<dbReference type="Gene3D" id="2.160.20.10">
    <property type="entry name" value="Single-stranded right-handed beta-helix, Pectin lyase-like"/>
    <property type="match status" value="1"/>
</dbReference>
<name>A0AA38S7A6_9ASTR</name>
<evidence type="ECO:0000313" key="9">
    <source>
        <dbReference type="EMBL" id="KAJ9537869.1"/>
    </source>
</evidence>
<accession>A0AA38S7A6</accession>
<dbReference type="GO" id="GO:0071555">
    <property type="term" value="P:cell wall organization"/>
    <property type="evidence" value="ECO:0007669"/>
    <property type="project" value="UniProtKB-KW"/>
</dbReference>
<evidence type="ECO:0000256" key="5">
    <source>
        <dbReference type="ARBA" id="ARBA00022801"/>
    </source>
</evidence>
<dbReference type="GO" id="GO:0004650">
    <property type="term" value="F:polygalacturonase activity"/>
    <property type="evidence" value="ECO:0007669"/>
    <property type="project" value="InterPro"/>
</dbReference>
<evidence type="ECO:0000256" key="3">
    <source>
        <dbReference type="ARBA" id="ARBA00022512"/>
    </source>
</evidence>
<dbReference type="EMBL" id="JARYMX010000008">
    <property type="protein sequence ID" value="KAJ9537869.1"/>
    <property type="molecule type" value="Genomic_DNA"/>
</dbReference>
<evidence type="ECO:0000256" key="6">
    <source>
        <dbReference type="ARBA" id="ARBA00023295"/>
    </source>
</evidence>
<dbReference type="Proteomes" id="UP001172457">
    <property type="component" value="Chromosome 8"/>
</dbReference>
<comment type="caution">
    <text evidence="9">The sequence shown here is derived from an EMBL/GenBank/DDBJ whole genome shotgun (WGS) entry which is preliminary data.</text>
</comment>
<dbReference type="Pfam" id="PF00295">
    <property type="entry name" value="Glyco_hydro_28"/>
    <property type="match status" value="1"/>
</dbReference>
<dbReference type="PANTHER" id="PTHR31375">
    <property type="match status" value="1"/>
</dbReference>
<protein>
    <submittedName>
        <fullName evidence="9">Uncharacterized protein</fullName>
    </submittedName>
</protein>
<dbReference type="AlphaFoldDB" id="A0AA38S7A6"/>
<evidence type="ECO:0000256" key="4">
    <source>
        <dbReference type="ARBA" id="ARBA00022525"/>
    </source>
</evidence>
<keyword evidence="6 8" id="KW-0326">Glycosidase</keyword>
<keyword evidence="5 8" id="KW-0378">Hydrolase</keyword>
<gene>
    <name evidence="9" type="ORF">OSB04_030602</name>
</gene>
<keyword evidence="7" id="KW-0961">Cell wall biogenesis/degradation</keyword>
<comment type="similarity">
    <text evidence="2 8">Belongs to the glycosyl hydrolase 28 family.</text>
</comment>
<evidence type="ECO:0000256" key="2">
    <source>
        <dbReference type="ARBA" id="ARBA00008834"/>
    </source>
</evidence>
<organism evidence="9 10">
    <name type="scientific">Centaurea solstitialis</name>
    <name type="common">yellow star-thistle</name>
    <dbReference type="NCBI Taxonomy" id="347529"/>
    <lineage>
        <taxon>Eukaryota</taxon>
        <taxon>Viridiplantae</taxon>
        <taxon>Streptophyta</taxon>
        <taxon>Embryophyta</taxon>
        <taxon>Tracheophyta</taxon>
        <taxon>Spermatophyta</taxon>
        <taxon>Magnoliopsida</taxon>
        <taxon>eudicotyledons</taxon>
        <taxon>Gunneridae</taxon>
        <taxon>Pentapetalae</taxon>
        <taxon>asterids</taxon>
        <taxon>campanulids</taxon>
        <taxon>Asterales</taxon>
        <taxon>Asteraceae</taxon>
        <taxon>Carduoideae</taxon>
        <taxon>Cardueae</taxon>
        <taxon>Centaureinae</taxon>
        <taxon>Centaurea</taxon>
    </lineage>
</organism>
<evidence type="ECO:0000256" key="1">
    <source>
        <dbReference type="ARBA" id="ARBA00004191"/>
    </source>
</evidence>
<evidence type="ECO:0000313" key="10">
    <source>
        <dbReference type="Proteomes" id="UP001172457"/>
    </source>
</evidence>
<keyword evidence="3" id="KW-0134">Cell wall</keyword>
<dbReference type="SUPFAM" id="SSF51126">
    <property type="entry name" value="Pectin lyase-like"/>
    <property type="match status" value="1"/>
</dbReference>
<reference evidence="9" key="1">
    <citation type="submission" date="2023-03" db="EMBL/GenBank/DDBJ databases">
        <title>Chromosome-scale reference genome and RAD-based genetic map of yellow starthistle (Centaurea solstitialis) reveal putative structural variation and QTLs associated with invader traits.</title>
        <authorList>
            <person name="Reatini B."/>
            <person name="Cang F.A."/>
            <person name="Jiang Q."/>
            <person name="Mckibben M.T.W."/>
            <person name="Barker M.S."/>
            <person name="Rieseberg L.H."/>
            <person name="Dlugosch K.M."/>
        </authorList>
    </citation>
    <scope>NUCLEOTIDE SEQUENCE</scope>
    <source>
        <strain evidence="9">CAN-66</strain>
        <tissue evidence="9">Leaf</tissue>
    </source>
</reference>
<sequence>MKDYDFNYCFTNVCLHMALMAAWKEACGSKEPSQVVIPSGMYMMGSPVLLEGPCKNPIEVIGEGATILAPTDPKAIKTESWIAIKNVKKMTLSGANIDGQGEDAWKAAKKGKIALPYNIKLDLVKDSTIRV</sequence>
<keyword evidence="4" id="KW-0964">Secreted</keyword>
<evidence type="ECO:0000256" key="7">
    <source>
        <dbReference type="ARBA" id="ARBA00023316"/>
    </source>
</evidence>
<proteinExistence type="inferred from homology"/>
<keyword evidence="10" id="KW-1185">Reference proteome</keyword>